<evidence type="ECO:0000259" key="2">
    <source>
        <dbReference type="Pfam" id="PF04984"/>
    </source>
</evidence>
<dbReference type="AlphaFoldDB" id="A0A917VU95"/>
<accession>A0A917VU95</accession>
<feature type="domain" description="Tail sheath protein C-terminal" evidence="3">
    <location>
        <begin position="576"/>
        <end position="680"/>
    </location>
</feature>
<dbReference type="PANTHER" id="PTHR35861:SF1">
    <property type="entry name" value="PHAGE TAIL SHEATH PROTEIN"/>
    <property type="match status" value="1"/>
</dbReference>
<evidence type="ECO:0000313" key="5">
    <source>
        <dbReference type="Proteomes" id="UP000638263"/>
    </source>
</evidence>
<evidence type="ECO:0000259" key="3">
    <source>
        <dbReference type="Pfam" id="PF17482"/>
    </source>
</evidence>
<evidence type="ECO:0000313" key="4">
    <source>
        <dbReference type="EMBL" id="GGL14720.1"/>
    </source>
</evidence>
<organism evidence="4 5">
    <name type="scientific">Nocardia jinanensis</name>
    <dbReference type="NCBI Taxonomy" id="382504"/>
    <lineage>
        <taxon>Bacteria</taxon>
        <taxon>Bacillati</taxon>
        <taxon>Actinomycetota</taxon>
        <taxon>Actinomycetes</taxon>
        <taxon>Mycobacteriales</taxon>
        <taxon>Nocardiaceae</taxon>
        <taxon>Nocardia</taxon>
    </lineage>
</organism>
<reference evidence="4" key="1">
    <citation type="journal article" date="2014" name="Int. J. Syst. Evol. Microbiol.">
        <title>Complete genome sequence of Corynebacterium casei LMG S-19264T (=DSM 44701T), isolated from a smear-ripened cheese.</title>
        <authorList>
            <consortium name="US DOE Joint Genome Institute (JGI-PGF)"/>
            <person name="Walter F."/>
            <person name="Albersmeier A."/>
            <person name="Kalinowski J."/>
            <person name="Ruckert C."/>
        </authorList>
    </citation>
    <scope>NUCLEOTIDE SEQUENCE</scope>
    <source>
        <strain evidence="4">CGMCC 4.3508</strain>
    </source>
</reference>
<dbReference type="InterPro" id="IPR035089">
    <property type="entry name" value="Phage_sheath_subtilisin"/>
</dbReference>
<feature type="domain" description="Tail sheath protein subtilisin-like" evidence="2">
    <location>
        <begin position="421"/>
        <end position="573"/>
    </location>
</feature>
<dbReference type="PANTHER" id="PTHR35861">
    <property type="match status" value="1"/>
</dbReference>
<dbReference type="InterPro" id="IPR020287">
    <property type="entry name" value="Tail_sheath_C"/>
</dbReference>
<dbReference type="Pfam" id="PF04984">
    <property type="entry name" value="Phage_sheath_1"/>
    <property type="match status" value="1"/>
</dbReference>
<dbReference type="InterPro" id="IPR052042">
    <property type="entry name" value="Tail_sheath_structural"/>
</dbReference>
<name>A0A917VU95_9NOCA</name>
<dbReference type="Gene3D" id="3.40.50.11780">
    <property type="match status" value="2"/>
</dbReference>
<dbReference type="EMBL" id="BMMH01000005">
    <property type="protein sequence ID" value="GGL14720.1"/>
    <property type="molecule type" value="Genomic_DNA"/>
</dbReference>
<keyword evidence="5" id="KW-1185">Reference proteome</keyword>
<comment type="caution">
    <text evidence="4">The sequence shown here is derived from an EMBL/GenBank/DDBJ whole genome shotgun (WGS) entry which is preliminary data.</text>
</comment>
<dbReference type="Proteomes" id="UP000638263">
    <property type="component" value="Unassembled WGS sequence"/>
</dbReference>
<protein>
    <submittedName>
        <fullName evidence="4">Tail protein</fullName>
    </submittedName>
</protein>
<reference evidence="4" key="2">
    <citation type="submission" date="2020-09" db="EMBL/GenBank/DDBJ databases">
        <authorList>
            <person name="Sun Q."/>
            <person name="Zhou Y."/>
        </authorList>
    </citation>
    <scope>NUCLEOTIDE SEQUENCE</scope>
    <source>
        <strain evidence="4">CGMCC 4.3508</strain>
    </source>
</reference>
<sequence length="692" mass="74499">MLMPEYLAPGVYVEEISSGPPPIAGVGTTTTGMIGVTRRGPAEGPPTLVTSYAEFVRTFGGAFDFGPAFAEHRDLPDAVRGFFANGGRRIYISRVVPTSATAALGTLHGGVITRLASDALPEATTLTLATTRGLRVGSVLRLVMEKNGVEEDSANLTITDYDRDTGIVTITPELPADKTWEARYTRVLTNVKGVANNGQVSELGGTTSAKPDTFGLVASSQGSWGNQIRVGVDYKSAGRSVVRHTLMTTASPSIPVVSTAGFYPGAWVEVSFGTAEPQKVYRKVERVVDQALVLDGPDIAAGAWDPAAPITETRIATCEFDLTVSWSDPVEHTPVTERFTGLTLEKVPGRYYVDQLAGSALVQVDSTVADPAGTHPFFFPSPADGLADTLNTQGTDGTAAPIASDYRGKEVAPNDATGLLALEKVDEIALLAAPGVIDAAVQGALVEQATRLMDRFVVLDPPSSASLPIVQTYADKFDTRYAALYYPRVVVSDPVTGAPRVVAPSGHVLGIYARVDNTRGVHKAPANEVILGITGLEQTITKGQQEILNPRGINVLRDLRADRRGFRVYGARCRTSEQDWIYVNVRRLFIFLEESLDEGTQWVVFEPNDYRLWQRVKDSISIFLEGVWRDGALMGEKKEEAFFVTCDRSTMADDDILGGRFVVEIGICPVRPAEFVILRIGQWLGGSSVAEL</sequence>
<comment type="similarity">
    <text evidence="1">Belongs to the myoviridae tail sheath protein family.</text>
</comment>
<proteinExistence type="inferred from homology"/>
<evidence type="ECO:0000256" key="1">
    <source>
        <dbReference type="ARBA" id="ARBA00008005"/>
    </source>
</evidence>
<gene>
    <name evidence="4" type="ORF">GCM10011588_31560</name>
</gene>
<dbReference type="Pfam" id="PF17482">
    <property type="entry name" value="Phage_sheath_1C"/>
    <property type="match status" value="1"/>
</dbReference>